<organism evidence="1">
    <name type="scientific">marine sediment metagenome</name>
    <dbReference type="NCBI Taxonomy" id="412755"/>
    <lineage>
        <taxon>unclassified sequences</taxon>
        <taxon>metagenomes</taxon>
        <taxon>ecological metagenomes</taxon>
    </lineage>
</organism>
<reference evidence="1" key="1">
    <citation type="journal article" date="2015" name="Nature">
        <title>Complex archaea that bridge the gap between prokaryotes and eukaryotes.</title>
        <authorList>
            <person name="Spang A."/>
            <person name="Saw J.H."/>
            <person name="Jorgensen S.L."/>
            <person name="Zaremba-Niedzwiedzka K."/>
            <person name="Martijn J."/>
            <person name="Lind A.E."/>
            <person name="van Eijk R."/>
            <person name="Schleper C."/>
            <person name="Guy L."/>
            <person name="Ettema T.J."/>
        </authorList>
    </citation>
    <scope>NUCLEOTIDE SEQUENCE</scope>
</reference>
<comment type="caution">
    <text evidence="1">The sequence shown here is derived from an EMBL/GenBank/DDBJ whole genome shotgun (WGS) entry which is preliminary data.</text>
</comment>
<accession>A0A0F9AKI8</accession>
<dbReference type="EMBL" id="LAZR01045463">
    <property type="protein sequence ID" value="KKK98810.1"/>
    <property type="molecule type" value="Genomic_DNA"/>
</dbReference>
<protein>
    <submittedName>
        <fullName evidence="1">Uncharacterized protein</fullName>
    </submittedName>
</protein>
<evidence type="ECO:0000313" key="1">
    <source>
        <dbReference type="EMBL" id="KKK98810.1"/>
    </source>
</evidence>
<sequence>TSGYGLAGGFRDAARTPKLAAVTCQECPRFTLGKPTSPDTPCGAPPIVTEEACTLCHTPRTSPKFDFKAYRLRVGCVAPGDDSAPPARRIDAAREVTVSDGVHTAPRILPTGWPRR</sequence>
<dbReference type="AlphaFoldDB" id="A0A0F9AKI8"/>
<gene>
    <name evidence="1" type="ORF">LCGC14_2639020</name>
</gene>
<feature type="non-terminal residue" evidence="1">
    <location>
        <position position="1"/>
    </location>
</feature>
<name>A0A0F9AKI8_9ZZZZ</name>
<proteinExistence type="predicted"/>